<feature type="region of interest" description="Disordered" evidence="3">
    <location>
        <begin position="1"/>
        <end position="62"/>
    </location>
</feature>
<name>A0A7K0DH96_9NOCA</name>
<evidence type="ECO:0000256" key="1">
    <source>
        <dbReference type="ARBA" id="ARBA00022679"/>
    </source>
</evidence>
<dbReference type="InterPro" id="IPR000182">
    <property type="entry name" value="GNAT_dom"/>
</dbReference>
<reference evidence="5 6" key="1">
    <citation type="submission" date="2019-10" db="EMBL/GenBank/DDBJ databases">
        <title>Nocardia macrotermitis sp. nov. and Nocardia aurantia sp. nov., isolated from the gut of fungus growing-termite Macrotermes natalensis.</title>
        <authorList>
            <person name="Benndorf R."/>
            <person name="Schwitalla J."/>
            <person name="Martin K."/>
            <person name="De Beer W."/>
            <person name="Kaster A.-K."/>
            <person name="Vollmers J."/>
            <person name="Poulsen M."/>
            <person name="Beemelmanns C."/>
        </authorList>
    </citation>
    <scope>NUCLEOTIDE SEQUENCE [LARGE SCALE GENOMIC DNA]</scope>
    <source>
        <strain evidence="5 6">RB56</strain>
    </source>
</reference>
<feature type="domain" description="N-acetyltransferase" evidence="4">
    <location>
        <begin position="92"/>
        <end position="244"/>
    </location>
</feature>
<dbReference type="PROSITE" id="PS51186">
    <property type="entry name" value="GNAT"/>
    <property type="match status" value="1"/>
</dbReference>
<dbReference type="SUPFAM" id="SSF55729">
    <property type="entry name" value="Acyl-CoA N-acyltransferases (Nat)"/>
    <property type="match status" value="1"/>
</dbReference>
<keyword evidence="1" id="KW-0808">Transferase</keyword>
<evidence type="ECO:0000313" key="6">
    <source>
        <dbReference type="Proteomes" id="UP000431401"/>
    </source>
</evidence>
<keyword evidence="6" id="KW-1185">Reference proteome</keyword>
<dbReference type="Proteomes" id="UP000431401">
    <property type="component" value="Unassembled WGS sequence"/>
</dbReference>
<dbReference type="EMBL" id="WEGI01000002">
    <property type="protein sequence ID" value="MQY25180.1"/>
    <property type="molecule type" value="Genomic_DNA"/>
</dbReference>
<evidence type="ECO:0000259" key="4">
    <source>
        <dbReference type="PROSITE" id="PS51186"/>
    </source>
</evidence>
<dbReference type="GO" id="GO:0016747">
    <property type="term" value="F:acyltransferase activity, transferring groups other than amino-acyl groups"/>
    <property type="evidence" value="ECO:0007669"/>
    <property type="project" value="InterPro"/>
</dbReference>
<evidence type="ECO:0000256" key="2">
    <source>
        <dbReference type="ARBA" id="ARBA00023315"/>
    </source>
</evidence>
<dbReference type="Gene3D" id="3.40.630.30">
    <property type="match status" value="1"/>
</dbReference>
<proteinExistence type="predicted"/>
<dbReference type="InterPro" id="IPR050832">
    <property type="entry name" value="Bact_Acetyltransf"/>
</dbReference>
<dbReference type="PANTHER" id="PTHR43877">
    <property type="entry name" value="AMINOALKYLPHOSPHONATE N-ACETYLTRANSFERASE-RELATED-RELATED"/>
    <property type="match status" value="1"/>
</dbReference>
<comment type="caution">
    <text evidence="5">The sequence shown here is derived from an EMBL/GenBank/DDBJ whole genome shotgun (WGS) entry which is preliminary data.</text>
</comment>
<dbReference type="AlphaFoldDB" id="A0A7K0DH96"/>
<gene>
    <name evidence="5" type="ORF">NRB56_07360</name>
</gene>
<accession>A0A7K0DH96</accession>
<evidence type="ECO:0000313" key="5">
    <source>
        <dbReference type="EMBL" id="MQY25180.1"/>
    </source>
</evidence>
<dbReference type="PANTHER" id="PTHR43877:SF2">
    <property type="entry name" value="AMINOALKYLPHOSPHONATE N-ACETYLTRANSFERASE-RELATED"/>
    <property type="match status" value="1"/>
</dbReference>
<sequence>MNSEALIRHSATDGGRSESRHAEPEFVPSASDRGPIADRHPGPGPALVAATHGDAAPAEDVDSRMSTAGGILVDRAGLWDAEALGDVAAATFPLACPPDLAAADIEAFIAEALSGDRFGEYLTDPRRIVLKAADDSGIVGYTMLVTGDPVEPVVAHAVSVRPALELNKMYVLPGHHGGEVGGALMRAAIDTAHETGCAALWLGVNQENLRAQRFYGKHGFRIVGTRAFTVGAVRCRDYVMQRTL</sequence>
<feature type="compositionally biased region" description="Basic and acidic residues" evidence="3">
    <location>
        <begin position="1"/>
        <end position="24"/>
    </location>
</feature>
<protein>
    <recommendedName>
        <fullName evidence="4">N-acetyltransferase domain-containing protein</fullName>
    </recommendedName>
</protein>
<organism evidence="5 6">
    <name type="scientific">Nocardia aurantia</name>
    <dbReference type="NCBI Taxonomy" id="2585199"/>
    <lineage>
        <taxon>Bacteria</taxon>
        <taxon>Bacillati</taxon>
        <taxon>Actinomycetota</taxon>
        <taxon>Actinomycetes</taxon>
        <taxon>Mycobacteriales</taxon>
        <taxon>Nocardiaceae</taxon>
        <taxon>Nocardia</taxon>
    </lineage>
</organism>
<evidence type="ECO:0000256" key="3">
    <source>
        <dbReference type="SAM" id="MobiDB-lite"/>
    </source>
</evidence>
<dbReference type="CDD" id="cd04301">
    <property type="entry name" value="NAT_SF"/>
    <property type="match status" value="1"/>
</dbReference>
<keyword evidence="2" id="KW-0012">Acyltransferase</keyword>
<dbReference type="Pfam" id="PF00583">
    <property type="entry name" value="Acetyltransf_1"/>
    <property type="match status" value="1"/>
</dbReference>
<dbReference type="InterPro" id="IPR016181">
    <property type="entry name" value="Acyl_CoA_acyltransferase"/>
</dbReference>